<name>A0ACB6ZHC3_THEGA</name>
<reference evidence="1" key="2">
    <citation type="journal article" date="2020" name="Nat. Commun.">
        <title>Large-scale genome sequencing of mycorrhizal fungi provides insights into the early evolution of symbiotic traits.</title>
        <authorList>
            <person name="Miyauchi S."/>
            <person name="Kiss E."/>
            <person name="Kuo A."/>
            <person name="Drula E."/>
            <person name="Kohler A."/>
            <person name="Sanchez-Garcia M."/>
            <person name="Morin E."/>
            <person name="Andreopoulos B."/>
            <person name="Barry K.W."/>
            <person name="Bonito G."/>
            <person name="Buee M."/>
            <person name="Carver A."/>
            <person name="Chen C."/>
            <person name="Cichocki N."/>
            <person name="Clum A."/>
            <person name="Culley D."/>
            <person name="Crous P.W."/>
            <person name="Fauchery L."/>
            <person name="Girlanda M."/>
            <person name="Hayes R.D."/>
            <person name="Keri Z."/>
            <person name="LaButti K."/>
            <person name="Lipzen A."/>
            <person name="Lombard V."/>
            <person name="Magnuson J."/>
            <person name="Maillard F."/>
            <person name="Murat C."/>
            <person name="Nolan M."/>
            <person name="Ohm R.A."/>
            <person name="Pangilinan J."/>
            <person name="Pereira M.F."/>
            <person name="Perotto S."/>
            <person name="Peter M."/>
            <person name="Pfister S."/>
            <person name="Riley R."/>
            <person name="Sitrit Y."/>
            <person name="Stielow J.B."/>
            <person name="Szollosi G."/>
            <person name="Zifcakova L."/>
            <person name="Stursova M."/>
            <person name="Spatafora J.W."/>
            <person name="Tedersoo L."/>
            <person name="Vaario L.M."/>
            <person name="Yamada A."/>
            <person name="Yan M."/>
            <person name="Wang P."/>
            <person name="Xu J."/>
            <person name="Bruns T."/>
            <person name="Baldrian P."/>
            <person name="Vilgalys R."/>
            <person name="Dunand C."/>
            <person name="Henrissat B."/>
            <person name="Grigoriev I.V."/>
            <person name="Hibbett D."/>
            <person name="Nagy L.G."/>
            <person name="Martin F.M."/>
        </authorList>
    </citation>
    <scope>NUCLEOTIDE SEQUENCE</scope>
    <source>
        <strain evidence="1">P2</strain>
    </source>
</reference>
<protein>
    <submittedName>
        <fullName evidence="1">Uncharacterized protein</fullName>
    </submittedName>
</protein>
<evidence type="ECO:0000313" key="2">
    <source>
        <dbReference type="Proteomes" id="UP000886501"/>
    </source>
</evidence>
<gene>
    <name evidence="1" type="ORF">BDM02DRAFT_3186623</name>
</gene>
<evidence type="ECO:0000313" key="1">
    <source>
        <dbReference type="EMBL" id="KAF9648987.1"/>
    </source>
</evidence>
<proteinExistence type="predicted"/>
<sequence>MDKLPQELIDKIISSIDRTRPYSPSLLACSCVCRSWRRQAQKELFPRVYFVSIDRLKKWDHDISLESEIPSHIRHLLWGILPEGIGRQDPFFENIFPGRFASFSNLESLSVTTLPLGSFDNTAIERTFSRIGHSLRSLHIGNLTTDLEKWCFLISLLPNLRNLYTPAVTMLEGKGGSSQNHSLSFNFTGHIAPYNYETERFFRCVASLNPRFESLGVFEIDEDLVETFNLVVKSCSATLTTVSINLLPMRMQAVKAMTRLDLSPCSNLRVLSTAPSMAGSPELFAILRTISSKRFEKLIIGPHIERVQPYWRETDQIFRSFAERLYKLGAAKPLTMVLEFTPGTQGRNGGPGVQSVWPQFCEVGAIVEEYADLG</sequence>
<keyword evidence="2" id="KW-1185">Reference proteome</keyword>
<reference evidence="1" key="1">
    <citation type="submission" date="2019-10" db="EMBL/GenBank/DDBJ databases">
        <authorList>
            <consortium name="DOE Joint Genome Institute"/>
            <person name="Kuo A."/>
            <person name="Miyauchi S."/>
            <person name="Kiss E."/>
            <person name="Drula E."/>
            <person name="Kohler A."/>
            <person name="Sanchez-Garcia M."/>
            <person name="Andreopoulos B."/>
            <person name="Barry K.W."/>
            <person name="Bonito G."/>
            <person name="Buee M."/>
            <person name="Carver A."/>
            <person name="Chen C."/>
            <person name="Cichocki N."/>
            <person name="Clum A."/>
            <person name="Culley D."/>
            <person name="Crous P.W."/>
            <person name="Fauchery L."/>
            <person name="Girlanda M."/>
            <person name="Hayes R."/>
            <person name="Keri Z."/>
            <person name="Labutti K."/>
            <person name="Lipzen A."/>
            <person name="Lombard V."/>
            <person name="Magnuson J."/>
            <person name="Maillard F."/>
            <person name="Morin E."/>
            <person name="Murat C."/>
            <person name="Nolan M."/>
            <person name="Ohm R."/>
            <person name="Pangilinan J."/>
            <person name="Pereira M."/>
            <person name="Perotto S."/>
            <person name="Peter M."/>
            <person name="Riley R."/>
            <person name="Sitrit Y."/>
            <person name="Stielow B."/>
            <person name="Szollosi G."/>
            <person name="Zifcakova L."/>
            <person name="Stursova M."/>
            <person name="Spatafora J.W."/>
            <person name="Tedersoo L."/>
            <person name="Vaario L.-M."/>
            <person name="Yamada A."/>
            <person name="Yan M."/>
            <person name="Wang P."/>
            <person name="Xu J."/>
            <person name="Bruns T."/>
            <person name="Baldrian P."/>
            <person name="Vilgalys R."/>
            <person name="Henrissat B."/>
            <person name="Grigoriev I.V."/>
            <person name="Hibbett D."/>
            <person name="Nagy L.G."/>
            <person name="Martin F.M."/>
        </authorList>
    </citation>
    <scope>NUCLEOTIDE SEQUENCE</scope>
    <source>
        <strain evidence="1">P2</strain>
    </source>
</reference>
<accession>A0ACB6ZHC3</accession>
<organism evidence="1 2">
    <name type="scientific">Thelephora ganbajun</name>
    <name type="common">Ganba fungus</name>
    <dbReference type="NCBI Taxonomy" id="370292"/>
    <lineage>
        <taxon>Eukaryota</taxon>
        <taxon>Fungi</taxon>
        <taxon>Dikarya</taxon>
        <taxon>Basidiomycota</taxon>
        <taxon>Agaricomycotina</taxon>
        <taxon>Agaricomycetes</taxon>
        <taxon>Thelephorales</taxon>
        <taxon>Thelephoraceae</taxon>
        <taxon>Thelephora</taxon>
    </lineage>
</organism>
<dbReference type="EMBL" id="MU118004">
    <property type="protein sequence ID" value="KAF9648987.1"/>
    <property type="molecule type" value="Genomic_DNA"/>
</dbReference>
<dbReference type="Proteomes" id="UP000886501">
    <property type="component" value="Unassembled WGS sequence"/>
</dbReference>
<comment type="caution">
    <text evidence="1">The sequence shown here is derived from an EMBL/GenBank/DDBJ whole genome shotgun (WGS) entry which is preliminary data.</text>
</comment>